<proteinExistence type="predicted"/>
<name>A0A3M0KB01_HIRRU</name>
<dbReference type="Proteomes" id="UP000269221">
    <property type="component" value="Unassembled WGS sequence"/>
</dbReference>
<protein>
    <submittedName>
        <fullName evidence="1">Uncharacterized protein</fullName>
    </submittedName>
</protein>
<gene>
    <name evidence="1" type="ORF">DUI87_13190</name>
</gene>
<dbReference type="EMBL" id="QRBI01000112">
    <property type="protein sequence ID" value="RMC10386.1"/>
    <property type="molecule type" value="Genomic_DNA"/>
</dbReference>
<evidence type="ECO:0000313" key="1">
    <source>
        <dbReference type="EMBL" id="RMC10386.1"/>
    </source>
</evidence>
<reference evidence="1 2" key="1">
    <citation type="submission" date="2018-07" db="EMBL/GenBank/DDBJ databases">
        <title>A high quality draft genome assembly of the barn swallow (H. rustica rustica).</title>
        <authorList>
            <person name="Formenti G."/>
            <person name="Chiara M."/>
            <person name="Poveda L."/>
            <person name="Francoijs K.-J."/>
            <person name="Bonisoli-Alquati A."/>
            <person name="Canova L."/>
            <person name="Gianfranceschi L."/>
            <person name="Horner D.S."/>
            <person name="Saino N."/>
        </authorList>
    </citation>
    <scope>NUCLEOTIDE SEQUENCE [LARGE SCALE GENOMIC DNA]</scope>
    <source>
        <strain evidence="1">Chelidonia</strain>
        <tissue evidence="1">Blood</tissue>
    </source>
</reference>
<sequence length="97" mass="11049">MRFLLLNCTEYLVMKDVEKDEVSSVVFALVFTGKTGLQQYQVPEASGKSLERERITLREEGPDKGTLKQLWKELEKPIHKSSTASSDKFGNVTHYIV</sequence>
<keyword evidence="2" id="KW-1185">Reference proteome</keyword>
<accession>A0A3M0KB01</accession>
<dbReference type="AlphaFoldDB" id="A0A3M0KB01"/>
<comment type="caution">
    <text evidence="1">The sequence shown here is derived from an EMBL/GenBank/DDBJ whole genome shotgun (WGS) entry which is preliminary data.</text>
</comment>
<organism evidence="1 2">
    <name type="scientific">Hirundo rustica rustica</name>
    <dbReference type="NCBI Taxonomy" id="333673"/>
    <lineage>
        <taxon>Eukaryota</taxon>
        <taxon>Metazoa</taxon>
        <taxon>Chordata</taxon>
        <taxon>Craniata</taxon>
        <taxon>Vertebrata</taxon>
        <taxon>Euteleostomi</taxon>
        <taxon>Archelosauria</taxon>
        <taxon>Archosauria</taxon>
        <taxon>Dinosauria</taxon>
        <taxon>Saurischia</taxon>
        <taxon>Theropoda</taxon>
        <taxon>Coelurosauria</taxon>
        <taxon>Aves</taxon>
        <taxon>Neognathae</taxon>
        <taxon>Neoaves</taxon>
        <taxon>Telluraves</taxon>
        <taxon>Australaves</taxon>
        <taxon>Passeriformes</taxon>
        <taxon>Sylvioidea</taxon>
        <taxon>Hirundinidae</taxon>
        <taxon>Hirundo</taxon>
    </lineage>
</organism>
<evidence type="ECO:0000313" key="2">
    <source>
        <dbReference type="Proteomes" id="UP000269221"/>
    </source>
</evidence>